<dbReference type="Gene3D" id="2.30.30.140">
    <property type="match status" value="1"/>
</dbReference>
<dbReference type="PANTHER" id="PTHR13964">
    <property type="entry name" value="RBP-RELATED"/>
    <property type="match status" value="1"/>
</dbReference>
<feature type="compositionally biased region" description="Basic and acidic residues" evidence="4">
    <location>
        <begin position="680"/>
        <end position="692"/>
    </location>
</feature>
<evidence type="ECO:0000256" key="3">
    <source>
        <dbReference type="ARBA" id="ARBA00023242"/>
    </source>
</evidence>
<feature type="chain" id="PRO_5025531718" description="ARID domain-containing protein" evidence="5">
    <location>
        <begin position="20"/>
        <end position="1861"/>
    </location>
</feature>
<dbReference type="InterPro" id="IPR036431">
    <property type="entry name" value="ARID_dom_sf"/>
</dbReference>
<feature type="compositionally biased region" description="Gly residues" evidence="4">
    <location>
        <begin position="849"/>
        <end position="858"/>
    </location>
</feature>
<feature type="compositionally biased region" description="Polar residues" evidence="4">
    <location>
        <begin position="1702"/>
        <end position="1727"/>
    </location>
</feature>
<keyword evidence="5" id="KW-0732">Signal</keyword>
<feature type="region of interest" description="Disordered" evidence="4">
    <location>
        <begin position="835"/>
        <end position="981"/>
    </location>
</feature>
<comment type="caution">
    <text evidence="7">The sequence shown here is derived from an EMBL/GenBank/DDBJ whole genome shotgun (WGS) entry which is preliminary data.</text>
</comment>
<dbReference type="Gene3D" id="1.10.150.60">
    <property type="entry name" value="ARID DNA-binding domain"/>
    <property type="match status" value="1"/>
</dbReference>
<keyword evidence="3" id="KW-0539">Nucleus</keyword>
<feature type="signal peptide" evidence="5">
    <location>
        <begin position="1"/>
        <end position="19"/>
    </location>
</feature>
<feature type="compositionally biased region" description="Basic and acidic residues" evidence="4">
    <location>
        <begin position="1647"/>
        <end position="1660"/>
    </location>
</feature>
<dbReference type="PANTHER" id="PTHR13964:SF27">
    <property type="entry name" value="HAT-TRICK, ISOFORM D"/>
    <property type="match status" value="1"/>
</dbReference>
<name>A0A6A5GBV9_CAERE</name>
<feature type="compositionally biased region" description="Basic and acidic residues" evidence="4">
    <location>
        <begin position="1155"/>
        <end position="1168"/>
    </location>
</feature>
<organism evidence="7 8">
    <name type="scientific">Caenorhabditis remanei</name>
    <name type="common">Caenorhabditis vulgaris</name>
    <dbReference type="NCBI Taxonomy" id="31234"/>
    <lineage>
        <taxon>Eukaryota</taxon>
        <taxon>Metazoa</taxon>
        <taxon>Ecdysozoa</taxon>
        <taxon>Nematoda</taxon>
        <taxon>Chromadorea</taxon>
        <taxon>Rhabditida</taxon>
        <taxon>Rhabditina</taxon>
        <taxon>Rhabditomorpha</taxon>
        <taxon>Rhabditoidea</taxon>
        <taxon>Rhabditidae</taxon>
        <taxon>Peloderinae</taxon>
        <taxon>Caenorhabditis</taxon>
    </lineage>
</organism>
<dbReference type="SUPFAM" id="SSF46774">
    <property type="entry name" value="ARID-like"/>
    <property type="match status" value="1"/>
</dbReference>
<dbReference type="Proteomes" id="UP000483820">
    <property type="component" value="Chromosome V"/>
</dbReference>
<feature type="region of interest" description="Disordered" evidence="4">
    <location>
        <begin position="667"/>
        <end position="705"/>
    </location>
</feature>
<feature type="region of interest" description="Disordered" evidence="4">
    <location>
        <begin position="1130"/>
        <end position="1776"/>
    </location>
</feature>
<feature type="compositionally biased region" description="Low complexity" evidence="4">
    <location>
        <begin position="1258"/>
        <end position="1270"/>
    </location>
</feature>
<feature type="compositionally biased region" description="Basic residues" evidence="4">
    <location>
        <begin position="924"/>
        <end position="933"/>
    </location>
</feature>
<evidence type="ECO:0000259" key="6">
    <source>
        <dbReference type="PROSITE" id="PS51011"/>
    </source>
</evidence>
<dbReference type="EMBL" id="WUAV01000005">
    <property type="protein sequence ID" value="KAF1752598.1"/>
    <property type="molecule type" value="Genomic_DNA"/>
</dbReference>
<feature type="compositionally biased region" description="Polar residues" evidence="4">
    <location>
        <begin position="879"/>
        <end position="889"/>
    </location>
</feature>
<feature type="region of interest" description="Disordered" evidence="4">
    <location>
        <begin position="1828"/>
        <end position="1861"/>
    </location>
</feature>
<evidence type="ECO:0000313" key="8">
    <source>
        <dbReference type="Proteomes" id="UP000483820"/>
    </source>
</evidence>
<feature type="compositionally biased region" description="Polar residues" evidence="4">
    <location>
        <begin position="1415"/>
        <end position="1431"/>
    </location>
</feature>
<feature type="compositionally biased region" description="Low complexity" evidence="4">
    <location>
        <begin position="1603"/>
        <end position="1617"/>
    </location>
</feature>
<feature type="compositionally biased region" description="Basic and acidic residues" evidence="4">
    <location>
        <begin position="1457"/>
        <end position="1471"/>
    </location>
</feature>
<feature type="compositionally biased region" description="Polar residues" evidence="4">
    <location>
        <begin position="243"/>
        <end position="253"/>
    </location>
</feature>
<feature type="compositionally biased region" description="Basic and acidic residues" evidence="4">
    <location>
        <begin position="969"/>
        <end position="981"/>
    </location>
</feature>
<dbReference type="Pfam" id="PF01388">
    <property type="entry name" value="ARID"/>
    <property type="match status" value="1"/>
</dbReference>
<feature type="region of interest" description="Disordered" evidence="4">
    <location>
        <begin position="194"/>
        <end position="386"/>
    </location>
</feature>
<feature type="domain" description="ARID" evidence="6">
    <location>
        <begin position="709"/>
        <end position="799"/>
    </location>
</feature>
<feature type="compositionally biased region" description="Basic and acidic residues" evidence="4">
    <location>
        <begin position="1395"/>
        <end position="1406"/>
    </location>
</feature>
<feature type="compositionally biased region" description="Basic and acidic residues" evidence="4">
    <location>
        <begin position="1208"/>
        <end position="1224"/>
    </location>
</feature>
<proteinExistence type="predicted"/>
<evidence type="ECO:0000256" key="5">
    <source>
        <dbReference type="SAM" id="SignalP"/>
    </source>
</evidence>
<feature type="compositionally biased region" description="Basic and acidic residues" evidence="4">
    <location>
        <begin position="1489"/>
        <end position="1510"/>
    </location>
</feature>
<feature type="compositionally biased region" description="Polar residues" evidence="4">
    <location>
        <begin position="1744"/>
        <end position="1762"/>
    </location>
</feature>
<feature type="compositionally biased region" description="Basic and acidic residues" evidence="4">
    <location>
        <begin position="1763"/>
        <end position="1776"/>
    </location>
</feature>
<sequence>MILELFCLITLLKFTVFSGDFSSQNIIRTYHFLFSSDFPCFNQCFNLQIANSHPKNLTMSDDPPTLPVGTEVSAKFKGAYCEARIARIVTESVKIRVFIRGSAKNVSILTKNELVAYGTIAAGQRATMRVGNKIVDCLINNVKDCSIYHVVFNDGDKKDLRRTHMVLKGKRHFSNETNLDSMPLTNPEQFSTPVRAAAQKGAQKIKETSSARRYTIRETVEREPVADDDEEEEDDEDQRDMEQATTSSSTSDNRQQRKEDESETEESDNEEPVRRKREHRIQRIAGVLLDDDDPEGPRQREPGGRRGVDRDLMDETEPGQPENGSPESAASAMSKKQQKELDKQARKREKEKLKEEAKLEKDRQRELDRERKNKERQEQSARRRREKLFHGAVELSNDRHERFTTQAIVHPSQHYILRKVRRKLQKKGRRRHRHERYRLRNFRLYARWRDLTSRIGLSFSARFRKQWMRMTDAEFMSKIRNYKLMRSKLRAKIVRLWMRRQEKSRRVKFVVYHDEPKLATKLLKYVEKEEERPLTFAERMQVPHEDLQTSTFRSHFLNQTWYPAVLFPGVKTDPRGSQCLQRDIRHMGNGKVMTVWEDHLIPFDWLPVFDDKEMKKIVEQRPPEMRSQFTLAMKFALNYTLEQINRPHLNLMLEWTRRKQYHLPRRYLPPELPTAPSPSKRNEQADDNPLHDDSDEDYDSDSSIKNATTEDKDRFIAMLMQAHDSDYTILDTTPTIQGHDVDLHYLYCLALRLGGPKKVYASNPWAEWAKKLVPQAVNAEDELKEIFKTCLENYLTISTKLSWPMENLAARNERKVVLPGQYSENRKKRALALQNLQGQQNSNQPTPGTGRGRGGARGGARKRKEASHDGSSDKKRVKQSISRGTTASPRISEDRSQQPGPSNAVYDDYDDDDSFEITIDRESAKKKKSKTLGRRSEREGSTSAGPPKKGRPRKHPLPGSSNSSATPKAAERERRGSNRESFPEYARANIISDIKLNDRICASYHEQWFKSQVSITYEDISVELLDIMLQLQENIDSNYHRQLYFESIERLWETMKVTAHYIGWNSRYDESMPLTKIMVTNEAQQEARRRFLDLPNGDKLHPDTLSIVEEAYCQESDLMLRPNYKKLAREALRPSVPQQVSAPRVDDDDMDIDDDSMRRRQRNLVDQDERSDDFDFDPVPTQNGRRGDSEETEGNKKDSDDEDNVSVDDMKMEVEEERGIHEESPELGLKSSSGSPGVSKAVSRESSPVTSESREQSVESSKSSESSRSSKSSESRKVSKSRDSVETSASEELGEKSVQRSLSPEAEKVVADSQPDDAPTRSPDSSPGAESVTPEPTPRDVGQKDLTLEEKGVRTETEVFSSSTKSIEETPKIEKDLESDSDEPEYPDDPLSSSHAEDGSDLHESNSAEGPLSTIEDSNYTPQKTMPSCPSVNVERSGPLTLDEVPVPSASTSSGPLEKEEIATESDDQRKRSNTVSSVDQPLKKRPRRASERSGGIDEGLRMRSPEQRHSNPLVHQMSSGVLTLEMTHRPESSGPIEPQSIRKSAGAGRRRTASPNLNTSGPLTLHSPQPSTSIILTQNVVSITPKGRPPGASPQLGRPKKLVTPVVTVPSTSSKSAELKEEKTEEIPEASTETTAIAVEPTVVAEIRKEDDVSEHSTSPEDEDDKQETESSSEQNDMNITPKGTTIRGGKRKRGGRFGGSYTTRPVKSASVSARKNQNQDTSQSVDDIEEKETDEPEPSGASIPSTPSYSSRDGWTQQKQRMAEEMRKDGSDRNFDELDLANFDLIIAGAPAEDINMYLEERTNELRELYANTKYEYLTLEKRFRKTHEAKKKAETEASKSPSVIDEPSTSASPSTSKN</sequence>
<dbReference type="PROSITE" id="PS51011">
    <property type="entry name" value="ARID"/>
    <property type="match status" value="1"/>
</dbReference>
<feature type="compositionally biased region" description="Basic and acidic residues" evidence="4">
    <location>
        <begin position="1337"/>
        <end position="1357"/>
    </location>
</feature>
<feature type="compositionally biased region" description="Basic and acidic residues" evidence="4">
    <location>
        <begin position="1185"/>
        <end position="1199"/>
    </location>
</feature>
<protein>
    <recommendedName>
        <fullName evidence="6">ARID domain-containing protein</fullName>
    </recommendedName>
</protein>
<dbReference type="InterPro" id="IPR051232">
    <property type="entry name" value="ARID/SWI1_ChromRemod"/>
</dbReference>
<feature type="compositionally biased region" description="Basic and acidic residues" evidence="4">
    <location>
        <begin position="1366"/>
        <end position="1378"/>
    </location>
</feature>
<feature type="compositionally biased region" description="Basic and acidic residues" evidence="4">
    <location>
        <begin position="204"/>
        <end position="225"/>
    </location>
</feature>
<gene>
    <name evidence="7" type="ORF">GCK72_019153</name>
</gene>
<dbReference type="CDD" id="cd16100">
    <property type="entry name" value="ARID"/>
    <property type="match status" value="1"/>
</dbReference>
<evidence type="ECO:0000256" key="4">
    <source>
        <dbReference type="SAM" id="MobiDB-lite"/>
    </source>
</evidence>
<evidence type="ECO:0000256" key="2">
    <source>
        <dbReference type="ARBA" id="ARBA00023163"/>
    </source>
</evidence>
<dbReference type="InterPro" id="IPR001606">
    <property type="entry name" value="ARID_dom"/>
</dbReference>
<feature type="compositionally biased region" description="Basic and acidic residues" evidence="4">
    <location>
        <begin position="1271"/>
        <end position="1285"/>
    </location>
</feature>
<feature type="compositionally biased region" description="Polar residues" evidence="4">
    <location>
        <begin position="1671"/>
        <end position="1680"/>
    </location>
</feature>
<dbReference type="GeneID" id="9839395"/>
<evidence type="ECO:0000256" key="1">
    <source>
        <dbReference type="ARBA" id="ARBA00023015"/>
    </source>
</evidence>
<keyword evidence="1" id="KW-0805">Transcription regulation</keyword>
<reference evidence="7 8" key="1">
    <citation type="submission" date="2019-12" db="EMBL/GenBank/DDBJ databases">
        <title>Chromosome-level assembly of the Caenorhabditis remanei genome.</title>
        <authorList>
            <person name="Teterina A.A."/>
            <person name="Willis J.H."/>
            <person name="Phillips P.C."/>
        </authorList>
    </citation>
    <scope>NUCLEOTIDE SEQUENCE [LARGE SCALE GENOMIC DNA]</scope>
    <source>
        <strain evidence="7 8">PX506</strain>
        <tissue evidence="7">Whole organism</tissue>
    </source>
</reference>
<feature type="compositionally biased region" description="Acidic residues" evidence="4">
    <location>
        <begin position="1379"/>
        <end position="1388"/>
    </location>
</feature>
<dbReference type="GO" id="GO:0005634">
    <property type="term" value="C:nucleus"/>
    <property type="evidence" value="ECO:0007669"/>
    <property type="project" value="TreeGrafter"/>
</dbReference>
<feature type="compositionally biased region" description="Acidic residues" evidence="4">
    <location>
        <begin position="1728"/>
        <end position="1739"/>
    </location>
</feature>
<feature type="compositionally biased region" description="Low complexity" evidence="4">
    <location>
        <begin position="835"/>
        <end position="848"/>
    </location>
</feature>
<dbReference type="SMART" id="SM01014">
    <property type="entry name" value="ARID"/>
    <property type="match status" value="1"/>
</dbReference>
<feature type="compositionally biased region" description="Basic and acidic residues" evidence="4">
    <location>
        <begin position="295"/>
        <end position="313"/>
    </location>
</feature>
<evidence type="ECO:0000313" key="7">
    <source>
        <dbReference type="EMBL" id="KAF1752598.1"/>
    </source>
</evidence>
<accession>A0A6A5GBV9</accession>
<feature type="compositionally biased region" description="Basic and acidic residues" evidence="4">
    <location>
        <begin position="337"/>
        <end position="381"/>
    </location>
</feature>
<dbReference type="GO" id="GO:0006357">
    <property type="term" value="P:regulation of transcription by RNA polymerase II"/>
    <property type="evidence" value="ECO:0007669"/>
    <property type="project" value="TreeGrafter"/>
</dbReference>
<feature type="compositionally biased region" description="Polar residues" evidence="4">
    <location>
        <begin position="1554"/>
        <end position="1583"/>
    </location>
</feature>
<feature type="compositionally biased region" description="Acidic residues" evidence="4">
    <location>
        <begin position="261"/>
        <end position="270"/>
    </location>
</feature>
<dbReference type="GO" id="GO:0000976">
    <property type="term" value="F:transcription cis-regulatory region binding"/>
    <property type="evidence" value="ECO:0007669"/>
    <property type="project" value="TreeGrafter"/>
</dbReference>
<dbReference type="CTD" id="9839395"/>
<feature type="compositionally biased region" description="Polar residues" evidence="4">
    <location>
        <begin position="1850"/>
        <end position="1861"/>
    </location>
</feature>
<feature type="compositionally biased region" description="Basic and acidic residues" evidence="4">
    <location>
        <begin position="1618"/>
        <end position="1627"/>
    </location>
</feature>
<dbReference type="KEGG" id="crq:GCK72_019153"/>
<dbReference type="RefSeq" id="XP_053581811.1">
    <property type="nucleotide sequence ID" value="XM_053732898.1"/>
</dbReference>
<feature type="compositionally biased region" description="Acidic residues" evidence="4">
    <location>
        <begin position="226"/>
        <end position="239"/>
    </location>
</feature>
<keyword evidence="2" id="KW-0804">Transcription</keyword>